<protein>
    <submittedName>
        <fullName evidence="7">HpnL family protein</fullName>
    </submittedName>
</protein>
<evidence type="ECO:0000256" key="6">
    <source>
        <dbReference type="SAM" id="Phobius"/>
    </source>
</evidence>
<keyword evidence="5 6" id="KW-0472">Membrane</keyword>
<feature type="transmembrane region" description="Helical" evidence="6">
    <location>
        <begin position="136"/>
        <end position="153"/>
    </location>
</feature>
<dbReference type="NCBIfam" id="TIGR03476">
    <property type="entry name" value="HpnL"/>
    <property type="match status" value="1"/>
</dbReference>
<evidence type="ECO:0000256" key="1">
    <source>
        <dbReference type="ARBA" id="ARBA00004651"/>
    </source>
</evidence>
<evidence type="ECO:0000313" key="7">
    <source>
        <dbReference type="EMBL" id="QEO18623.1"/>
    </source>
</evidence>
<keyword evidence="4 6" id="KW-1133">Transmembrane helix</keyword>
<dbReference type="KEGG" id="acek:FLP30_07030"/>
<feature type="transmembrane region" description="Helical" evidence="6">
    <location>
        <begin position="232"/>
        <end position="253"/>
    </location>
</feature>
<keyword evidence="3 6" id="KW-0812">Transmembrane</keyword>
<gene>
    <name evidence="7" type="ORF">FLP30_07030</name>
</gene>
<evidence type="ECO:0000256" key="3">
    <source>
        <dbReference type="ARBA" id="ARBA00022692"/>
    </source>
</evidence>
<feature type="transmembrane region" description="Helical" evidence="6">
    <location>
        <begin position="259"/>
        <end position="279"/>
    </location>
</feature>
<dbReference type="EMBL" id="CP043506">
    <property type="protein sequence ID" value="QEO18623.1"/>
    <property type="molecule type" value="Genomic_DNA"/>
</dbReference>
<feature type="transmembrane region" description="Helical" evidence="6">
    <location>
        <begin position="159"/>
        <end position="180"/>
    </location>
</feature>
<reference evidence="7 8" key="1">
    <citation type="submission" date="2019-09" db="EMBL/GenBank/DDBJ databases">
        <title>Genome sequencing of strain KACC 21233.</title>
        <authorList>
            <person name="Heo J."/>
            <person name="Kim S.-J."/>
            <person name="Kim J.-S."/>
            <person name="Hong S.-B."/>
            <person name="Kwon S.-W."/>
        </authorList>
    </citation>
    <scope>NUCLEOTIDE SEQUENCE [LARGE SCALE GENOMIC DNA]</scope>
    <source>
        <strain evidence="7 8">KACC 21233</strain>
    </source>
</reference>
<proteinExistence type="predicted"/>
<keyword evidence="8" id="KW-1185">Reference proteome</keyword>
<dbReference type="Proteomes" id="UP000324536">
    <property type="component" value="Chromosome"/>
</dbReference>
<accession>A0A5C1YS34</accession>
<evidence type="ECO:0000256" key="4">
    <source>
        <dbReference type="ARBA" id="ARBA00022989"/>
    </source>
</evidence>
<sequence length="358" mass="37836">MSWPDRAWVLKKLTVFLTFLGLVAITAAMAWSGFDSVLRAVLSIGFGGFLVVICCQMVVNGVLGLAWHAAFPEIGYLRLLGARMVRDAAATCLPFSQVGGMVLGVRATCFRAGSSGRAIDLPEATCANLVDITTEVMGQVVFVLLAVASLVAYQRSNPLVVPVICGAVFLVLGVAGFIWTQRNGGNLLRRFGGAFTRSMAGQWHDGLLSGMDTMQERLEAAWSRPWHIAASAAYHLVGWLGGAGMLWLTAGYLGVHLTFSHAVAVEGVACAIMSVGFLVPGSLGVQEGAYMALGHAFGIEASVSLGLSLLRRGRELVIGIPVLLIWQVLEMRGLRRRQALAAGASAAAPAQGEDTHLG</sequence>
<dbReference type="InterPro" id="IPR022791">
    <property type="entry name" value="L-PG_synthase/AglD"/>
</dbReference>
<comment type="subcellular location">
    <subcellularLocation>
        <location evidence="1">Cell membrane</location>
        <topology evidence="1">Multi-pass membrane protein</topology>
    </subcellularLocation>
</comment>
<feature type="transmembrane region" description="Helical" evidence="6">
    <location>
        <begin position="40"/>
        <end position="67"/>
    </location>
</feature>
<organism evidence="7 8">
    <name type="scientific">Acetobacter vaccinii</name>
    <dbReference type="NCBI Taxonomy" id="2592655"/>
    <lineage>
        <taxon>Bacteria</taxon>
        <taxon>Pseudomonadati</taxon>
        <taxon>Pseudomonadota</taxon>
        <taxon>Alphaproteobacteria</taxon>
        <taxon>Acetobacterales</taxon>
        <taxon>Acetobacteraceae</taxon>
        <taxon>Acetobacter</taxon>
    </lineage>
</organism>
<evidence type="ECO:0000256" key="2">
    <source>
        <dbReference type="ARBA" id="ARBA00022475"/>
    </source>
</evidence>
<dbReference type="GO" id="GO:0005886">
    <property type="term" value="C:plasma membrane"/>
    <property type="evidence" value="ECO:0007669"/>
    <property type="project" value="UniProtKB-SubCell"/>
</dbReference>
<name>A0A5C1YS34_9PROT</name>
<dbReference type="AlphaFoldDB" id="A0A5C1YS34"/>
<dbReference type="Pfam" id="PF03706">
    <property type="entry name" value="LPG_synthase_TM"/>
    <property type="match status" value="1"/>
</dbReference>
<keyword evidence="2" id="KW-1003">Cell membrane</keyword>
<dbReference type="RefSeq" id="WP_149280282.1">
    <property type="nucleotide sequence ID" value="NZ_CP043506.1"/>
</dbReference>
<evidence type="ECO:0000313" key="8">
    <source>
        <dbReference type="Proteomes" id="UP000324536"/>
    </source>
</evidence>
<evidence type="ECO:0000256" key="5">
    <source>
        <dbReference type="ARBA" id="ARBA00023136"/>
    </source>
</evidence>
<dbReference type="OrthoDB" id="7348988at2"/>
<feature type="transmembrane region" description="Helical" evidence="6">
    <location>
        <begin position="291"/>
        <end position="310"/>
    </location>
</feature>